<dbReference type="GO" id="GO:0000271">
    <property type="term" value="P:polysaccharide biosynthetic process"/>
    <property type="evidence" value="ECO:0007669"/>
    <property type="project" value="TreeGrafter"/>
</dbReference>
<protein>
    <recommendedName>
        <fullName evidence="3">dTDP-4-dehydrorhamnose 3,5-epimerase</fullName>
        <ecNumber evidence="3">5.1.3.13</ecNumber>
    </recommendedName>
    <alternativeName>
        <fullName evidence="3">Thymidine diphospho-4-keto-rhamnose 3,5-epimerase</fullName>
    </alternativeName>
</protein>
<evidence type="ECO:0000256" key="2">
    <source>
        <dbReference type="PIRSR" id="PIRSR600888-3"/>
    </source>
</evidence>
<dbReference type="InterPro" id="IPR000888">
    <property type="entry name" value="RmlC-like"/>
</dbReference>
<evidence type="ECO:0000256" key="3">
    <source>
        <dbReference type="RuleBase" id="RU364069"/>
    </source>
</evidence>
<evidence type="ECO:0000256" key="1">
    <source>
        <dbReference type="PIRSR" id="PIRSR600888-1"/>
    </source>
</evidence>
<dbReference type="UniPathway" id="UPA00124"/>
<dbReference type="Pfam" id="PF00908">
    <property type="entry name" value="dTDP_sugar_isom"/>
    <property type="match status" value="1"/>
</dbReference>
<dbReference type="EMBL" id="LCAW01000003">
    <property type="protein sequence ID" value="KKR99736.1"/>
    <property type="molecule type" value="Genomic_DNA"/>
</dbReference>
<feature type="active site" description="Proton acceptor" evidence="1">
    <location>
        <position position="61"/>
    </location>
</feature>
<comment type="catalytic activity">
    <reaction evidence="3">
        <text>dTDP-4-dehydro-6-deoxy-alpha-D-glucose = dTDP-4-dehydro-beta-L-rhamnose</text>
        <dbReference type="Rhea" id="RHEA:16969"/>
        <dbReference type="ChEBI" id="CHEBI:57649"/>
        <dbReference type="ChEBI" id="CHEBI:62830"/>
        <dbReference type="EC" id="5.1.3.13"/>
    </reaction>
</comment>
<dbReference type="GO" id="GO:0005829">
    <property type="term" value="C:cytosol"/>
    <property type="evidence" value="ECO:0007669"/>
    <property type="project" value="TreeGrafter"/>
</dbReference>
<dbReference type="PANTHER" id="PTHR21047:SF2">
    <property type="entry name" value="THYMIDINE DIPHOSPHO-4-KETO-RHAMNOSE 3,5-EPIMERASE"/>
    <property type="match status" value="1"/>
</dbReference>
<evidence type="ECO:0000313" key="4">
    <source>
        <dbReference type="EMBL" id="KKR99736.1"/>
    </source>
</evidence>
<accession>A0A0G0VJF7</accession>
<dbReference type="Proteomes" id="UP000033930">
    <property type="component" value="Unassembled WGS sequence"/>
</dbReference>
<dbReference type="PATRIC" id="fig|1618983.3.peg.173"/>
<dbReference type="AlphaFoldDB" id="A0A0G0VJF7"/>
<dbReference type="Gene3D" id="2.60.120.10">
    <property type="entry name" value="Jelly Rolls"/>
    <property type="match status" value="1"/>
</dbReference>
<comment type="caution">
    <text evidence="4">The sequence shown here is derived from an EMBL/GenBank/DDBJ whole genome shotgun (WGS) entry which is preliminary data.</text>
</comment>
<comment type="subunit">
    <text evidence="3">Homodimer.</text>
</comment>
<dbReference type="NCBIfam" id="TIGR01221">
    <property type="entry name" value="rmlC"/>
    <property type="match status" value="1"/>
</dbReference>
<feature type="active site" description="Proton donor" evidence="1">
    <location>
        <position position="130"/>
    </location>
</feature>
<dbReference type="GO" id="GO:0019305">
    <property type="term" value="P:dTDP-rhamnose biosynthetic process"/>
    <property type="evidence" value="ECO:0007669"/>
    <property type="project" value="UniProtKB-UniRule"/>
</dbReference>
<comment type="pathway">
    <text evidence="3">Carbohydrate biosynthesis; dTDP-L-rhamnose biosynthesis.</text>
</comment>
<keyword evidence="3" id="KW-0413">Isomerase</keyword>
<sequence>MKTIKTTIPDLIIIEPEVHGDDRGFFFESYNKDKFDALGLNTIFVQDNHSKSAKGVLRGLHFQQDPKPMAKLVRCTCGRLWDVAVDLRAGSPTYKQWFGLELSEENKKMIFVPEGFAHGFYAFTDCELQYKVSNTFNSDLDAGIAWNDPEINIKWPLDGDPILSTRDSQAMTLAEFLKKRF</sequence>
<dbReference type="CDD" id="cd00438">
    <property type="entry name" value="cupin_RmlC"/>
    <property type="match status" value="1"/>
</dbReference>
<dbReference type="GO" id="GO:0008830">
    <property type="term" value="F:dTDP-4-dehydrorhamnose 3,5-epimerase activity"/>
    <property type="evidence" value="ECO:0007669"/>
    <property type="project" value="UniProtKB-UniRule"/>
</dbReference>
<proteinExistence type="inferred from homology"/>
<dbReference type="InterPro" id="IPR011051">
    <property type="entry name" value="RmlC_Cupin_sf"/>
</dbReference>
<gene>
    <name evidence="4" type="ORF">UU50_C0003G0041</name>
</gene>
<organism evidence="4 5">
    <name type="scientific">Candidatus Uhrbacteria bacterium GW2011_GWC1_41_20</name>
    <dbReference type="NCBI Taxonomy" id="1618983"/>
    <lineage>
        <taxon>Bacteria</taxon>
        <taxon>Candidatus Uhriibacteriota</taxon>
    </lineage>
</organism>
<dbReference type="EC" id="5.1.3.13" evidence="3"/>
<comment type="similarity">
    <text evidence="3">Belongs to the dTDP-4-dehydrorhamnose 3,5-epimerase family.</text>
</comment>
<comment type="function">
    <text evidence="3">Catalyzes the epimerization of the C3' and C5'positions of dTDP-6-deoxy-D-xylo-4-hexulose, forming dTDP-6-deoxy-L-lyxo-4-hexulose.</text>
</comment>
<reference evidence="4 5" key="1">
    <citation type="journal article" date="2015" name="Nature">
        <title>rRNA introns, odd ribosomes, and small enigmatic genomes across a large radiation of phyla.</title>
        <authorList>
            <person name="Brown C.T."/>
            <person name="Hug L.A."/>
            <person name="Thomas B.C."/>
            <person name="Sharon I."/>
            <person name="Castelle C.J."/>
            <person name="Singh A."/>
            <person name="Wilkins M.J."/>
            <person name="Williams K.H."/>
            <person name="Banfield J.F."/>
        </authorList>
    </citation>
    <scope>NUCLEOTIDE SEQUENCE [LARGE SCALE GENOMIC DNA]</scope>
</reference>
<dbReference type="PANTHER" id="PTHR21047">
    <property type="entry name" value="DTDP-6-DEOXY-D-GLUCOSE-3,5 EPIMERASE"/>
    <property type="match status" value="1"/>
</dbReference>
<evidence type="ECO:0000313" key="5">
    <source>
        <dbReference type="Proteomes" id="UP000033930"/>
    </source>
</evidence>
<feature type="site" description="Participates in a stacking interaction with the thymidine ring of dTDP-4-oxo-6-deoxyglucose" evidence="2">
    <location>
        <position position="136"/>
    </location>
</feature>
<name>A0A0G0VJF7_9BACT</name>
<dbReference type="SUPFAM" id="SSF51182">
    <property type="entry name" value="RmlC-like cupins"/>
    <property type="match status" value="1"/>
</dbReference>
<dbReference type="InterPro" id="IPR014710">
    <property type="entry name" value="RmlC-like_jellyroll"/>
</dbReference>